<sequence length="41" mass="4568">MTQDSAPLQTEHREPPVPGAEWCNACDAWCLPPGICRCNNR</sequence>
<dbReference type="Proteomes" id="UP001243364">
    <property type="component" value="Unassembled WGS sequence"/>
</dbReference>
<dbReference type="EMBL" id="JAUSYA010000001">
    <property type="protein sequence ID" value="MDQ0683693.1"/>
    <property type="molecule type" value="Genomic_DNA"/>
</dbReference>
<reference evidence="1 2" key="1">
    <citation type="submission" date="2023-07" db="EMBL/GenBank/DDBJ databases">
        <title>Comparative genomics of wheat-associated soil bacteria to identify genetic determinants of phenazine resistance.</title>
        <authorList>
            <person name="Mouncey N."/>
        </authorList>
    </citation>
    <scope>NUCLEOTIDE SEQUENCE [LARGE SCALE GENOMIC DNA]</scope>
    <source>
        <strain evidence="1 2">W4I19-2</strain>
    </source>
</reference>
<organism evidence="1 2">
    <name type="scientific">Streptomyces achromogenes</name>
    <dbReference type="NCBI Taxonomy" id="67255"/>
    <lineage>
        <taxon>Bacteria</taxon>
        <taxon>Bacillati</taxon>
        <taxon>Actinomycetota</taxon>
        <taxon>Actinomycetes</taxon>
        <taxon>Kitasatosporales</taxon>
        <taxon>Streptomycetaceae</taxon>
        <taxon>Streptomyces</taxon>
    </lineage>
</organism>
<protein>
    <submittedName>
        <fullName evidence="1">Uncharacterized protein</fullName>
    </submittedName>
</protein>
<comment type="caution">
    <text evidence="1">The sequence shown here is derived from an EMBL/GenBank/DDBJ whole genome shotgun (WGS) entry which is preliminary data.</text>
</comment>
<gene>
    <name evidence="1" type="ORF">QFZ56_002656</name>
</gene>
<evidence type="ECO:0000313" key="1">
    <source>
        <dbReference type="EMBL" id="MDQ0683693.1"/>
    </source>
</evidence>
<proteinExistence type="predicted"/>
<keyword evidence="2" id="KW-1185">Reference proteome</keyword>
<name>A0ABU0PZ50_STRAH</name>
<evidence type="ECO:0000313" key="2">
    <source>
        <dbReference type="Proteomes" id="UP001243364"/>
    </source>
</evidence>
<accession>A0ABU0PZ50</accession>